<accession>A0A428NAG2</accession>
<feature type="compositionally biased region" description="Pro residues" evidence="1">
    <location>
        <begin position="259"/>
        <end position="268"/>
    </location>
</feature>
<feature type="transmembrane region" description="Helical" evidence="2">
    <location>
        <begin position="12"/>
        <end position="35"/>
    </location>
</feature>
<keyword evidence="5" id="KW-1185">Reference proteome</keyword>
<feature type="domain" description="Protein-glutamine gamma-glutamyltransferase-like C-terminal" evidence="3">
    <location>
        <begin position="355"/>
        <end position="422"/>
    </location>
</feature>
<keyword evidence="2" id="KW-0812">Transmembrane</keyword>
<evidence type="ECO:0000313" key="4">
    <source>
        <dbReference type="EMBL" id="RSL35374.1"/>
    </source>
</evidence>
<feature type="transmembrane region" description="Helical" evidence="2">
    <location>
        <begin position="65"/>
        <end position="83"/>
    </location>
</feature>
<keyword evidence="2" id="KW-0472">Membrane</keyword>
<sequence length="431" mass="49100">MNQWQRLSQPGILLFCDAVWMYFGLQLLSSIIWGQSLTPHPLIWTGAPFLGFIVGLSTTKRREGWIFFIHCIVLAVILLPHWTLFYVNILSYSLVVSVALAYLYIRSSIHVAHKPTRLDMMLRFEGTVVFYCIFVLVNQNQQLYTASFHITFFFTLIMSLLGMMLTLYEKGDVSENGGIETKTAGRSTPLPVIIGGLLGTVAIVSLLLFIPTVQTTFVTVVNAAKNGAIWVSTQLYAAFVWFVNLFPSSNVDDTNLTPPDNPGNPEPPSSSTSGGELPLMWIIIPLLILGVLAALWVSSRLIRQWRPSAKGTIRKTTLKKEPFWKTLWHRLRKAWRKRSPHYYEHNIYWHFHLLTNWAKKQGISRQSHETAQDFTQRITQQLDMEENTKEKVLKLGEAYSAVHYSKGTVVPEYDAELLTALRGIRAGTRRR</sequence>
<reference evidence="4 5" key="1">
    <citation type="submission" date="2018-10" db="EMBL/GenBank/DDBJ databases">
        <title>Draft genome sequence of Bacillus salarius IM0101, isolated from a hypersaline soil in Inner Mongolia, China.</title>
        <authorList>
            <person name="Yamprayoonswat W."/>
            <person name="Boonvisut S."/>
            <person name="Jumpathong W."/>
            <person name="Sittihan S."/>
            <person name="Ruangsuj P."/>
            <person name="Wanthongcharoen S."/>
            <person name="Thongpramul N."/>
            <person name="Pimmason S."/>
            <person name="Yu B."/>
            <person name="Yasawong M."/>
        </authorList>
    </citation>
    <scope>NUCLEOTIDE SEQUENCE [LARGE SCALE GENOMIC DNA]</scope>
    <source>
        <strain evidence="4 5">IM0101</strain>
    </source>
</reference>
<organism evidence="4 5">
    <name type="scientific">Salibacterium salarium</name>
    <dbReference type="NCBI Taxonomy" id="284579"/>
    <lineage>
        <taxon>Bacteria</taxon>
        <taxon>Bacillati</taxon>
        <taxon>Bacillota</taxon>
        <taxon>Bacilli</taxon>
        <taxon>Bacillales</taxon>
        <taxon>Bacillaceae</taxon>
    </lineage>
</organism>
<evidence type="ECO:0000259" key="3">
    <source>
        <dbReference type="Pfam" id="PF13559"/>
    </source>
</evidence>
<dbReference type="Proteomes" id="UP000275076">
    <property type="component" value="Unassembled WGS sequence"/>
</dbReference>
<feature type="region of interest" description="Disordered" evidence="1">
    <location>
        <begin position="253"/>
        <end position="272"/>
    </location>
</feature>
<proteinExistence type="predicted"/>
<dbReference type="AlphaFoldDB" id="A0A428NAG2"/>
<feature type="transmembrane region" description="Helical" evidence="2">
    <location>
        <begin position="41"/>
        <end position="58"/>
    </location>
</feature>
<evidence type="ECO:0000313" key="5">
    <source>
        <dbReference type="Proteomes" id="UP000275076"/>
    </source>
</evidence>
<keyword evidence="2" id="KW-1133">Transmembrane helix</keyword>
<evidence type="ECO:0000256" key="1">
    <source>
        <dbReference type="SAM" id="MobiDB-lite"/>
    </source>
</evidence>
<comment type="caution">
    <text evidence="4">The sequence shown here is derived from an EMBL/GenBank/DDBJ whole genome shotgun (WGS) entry which is preliminary data.</text>
</comment>
<dbReference type="OrthoDB" id="2873920at2"/>
<protein>
    <submittedName>
        <fullName evidence="4">DUF4129 domain-containing protein</fullName>
    </submittedName>
</protein>
<dbReference type="Pfam" id="PF13559">
    <property type="entry name" value="DUF4129"/>
    <property type="match status" value="1"/>
</dbReference>
<feature type="transmembrane region" description="Helical" evidence="2">
    <location>
        <begin position="143"/>
        <end position="168"/>
    </location>
</feature>
<evidence type="ECO:0000256" key="2">
    <source>
        <dbReference type="SAM" id="Phobius"/>
    </source>
</evidence>
<feature type="transmembrane region" description="Helical" evidence="2">
    <location>
        <begin position="117"/>
        <end position="137"/>
    </location>
</feature>
<feature type="transmembrane region" description="Helical" evidence="2">
    <location>
        <begin position="279"/>
        <end position="297"/>
    </location>
</feature>
<feature type="transmembrane region" description="Helical" evidence="2">
    <location>
        <begin position="189"/>
        <end position="210"/>
    </location>
</feature>
<dbReference type="EMBL" id="RBVX01000001">
    <property type="protein sequence ID" value="RSL35374.1"/>
    <property type="molecule type" value="Genomic_DNA"/>
</dbReference>
<dbReference type="RefSeq" id="WP_125553933.1">
    <property type="nucleotide sequence ID" value="NZ_RBVX01000001.1"/>
</dbReference>
<gene>
    <name evidence="4" type="ORF">D7Z54_02080</name>
</gene>
<dbReference type="InterPro" id="IPR025403">
    <property type="entry name" value="TgpA-like_C"/>
</dbReference>
<name>A0A428NAG2_9BACI</name>